<keyword evidence="2" id="KW-0547">Nucleotide-binding</keyword>
<dbReference type="EMBL" id="CAJPEV010002013">
    <property type="protein sequence ID" value="CAG0895309.1"/>
    <property type="molecule type" value="Genomic_DNA"/>
</dbReference>
<dbReference type="SMART" id="SM00956">
    <property type="entry name" value="RQC"/>
    <property type="match status" value="1"/>
</dbReference>
<evidence type="ECO:0000259" key="11">
    <source>
        <dbReference type="PROSITE" id="PS51194"/>
    </source>
</evidence>
<evidence type="ECO:0000313" key="13">
    <source>
        <dbReference type="Proteomes" id="UP000677054"/>
    </source>
</evidence>
<sequence>NTTSQINLSELLQKNFGFSTFKGEQEKIIESILSGRDTFVLMPTGGGKSLCYQLPGIISEGTAVIVSPLIALMKNQVDLVRNYNENENVAHFYNSTLNVGQKRAVEQDVKDGKTKLLYIAPETLAKPDNIEFLKSFKISFVAIDEAHCISEWEGKTGIIYVLNRKSAEKIAETLCLNGIKAAPYHAGLEAKLRANTQDQFLNEDIHVIVATVAFGMGIDKPDIRFVIHYNIAKSLENYYQETGRAGRDGLEGNCIAYFNYKDITKVEKMLSDKTVTERERGMLLIDETVAYIESGECRRKFLLNYFGEEYDSKTCTEGKMCDNCAKPKEKVNVTEDISLSLNIINSCIEAHYLPHIMNIALGIKSDGVASYKHDLMPFFGQGKDKNERYWTSVLRTTVIHGLVYREVEEYGTLKLTDKGRAYLIEPFKIEISLNHDYESEGDIVLAGNNNSSMDKELYNILLDIRKIEAKKANKPPYVLIQAPSLEEMCLKYPISEEEFSHITGVTKAMAAKYASAFCPVIKDYVEENDIIRPDDVMVKT</sequence>
<dbReference type="GO" id="GO:0005524">
    <property type="term" value="F:ATP binding"/>
    <property type="evidence" value="ECO:0007669"/>
    <property type="project" value="UniProtKB-KW"/>
</dbReference>
<feature type="domain" description="Helicase ATP-binding" evidence="10">
    <location>
        <begin position="29"/>
        <end position="210"/>
    </location>
</feature>
<feature type="non-terminal residue" evidence="12">
    <location>
        <position position="540"/>
    </location>
</feature>
<dbReference type="InterPro" id="IPR014001">
    <property type="entry name" value="Helicase_ATP-bd"/>
</dbReference>
<dbReference type="SUPFAM" id="SSF52540">
    <property type="entry name" value="P-loop containing nucleoside triphosphate hydrolases"/>
    <property type="match status" value="2"/>
</dbReference>
<dbReference type="SMART" id="SM00487">
    <property type="entry name" value="DEXDc"/>
    <property type="match status" value="1"/>
</dbReference>
<evidence type="ECO:0000256" key="2">
    <source>
        <dbReference type="ARBA" id="ARBA00022741"/>
    </source>
</evidence>
<dbReference type="InterPro" id="IPR018982">
    <property type="entry name" value="RQC_domain"/>
</dbReference>
<evidence type="ECO:0000256" key="7">
    <source>
        <dbReference type="ARBA" id="ARBA00034808"/>
    </source>
</evidence>
<dbReference type="Pfam" id="PF00570">
    <property type="entry name" value="HRDC"/>
    <property type="match status" value="1"/>
</dbReference>
<dbReference type="OrthoDB" id="10261556at2759"/>
<gene>
    <name evidence="12" type="ORF">DSTB1V02_LOCUS8634</name>
</gene>
<dbReference type="GO" id="GO:0003677">
    <property type="term" value="F:DNA binding"/>
    <property type="evidence" value="ECO:0007669"/>
    <property type="project" value="UniProtKB-KW"/>
</dbReference>
<dbReference type="CDD" id="cd17920">
    <property type="entry name" value="DEXHc_RecQ"/>
    <property type="match status" value="1"/>
</dbReference>
<dbReference type="PANTHER" id="PTHR13710">
    <property type="entry name" value="DNA HELICASE RECQ FAMILY MEMBER"/>
    <property type="match status" value="1"/>
</dbReference>
<evidence type="ECO:0000256" key="6">
    <source>
        <dbReference type="ARBA" id="ARBA00034617"/>
    </source>
</evidence>
<dbReference type="GO" id="GO:0005737">
    <property type="term" value="C:cytoplasm"/>
    <property type="evidence" value="ECO:0007669"/>
    <property type="project" value="TreeGrafter"/>
</dbReference>
<evidence type="ECO:0000256" key="3">
    <source>
        <dbReference type="ARBA" id="ARBA00022840"/>
    </source>
</evidence>
<dbReference type="GO" id="GO:0009378">
    <property type="term" value="F:four-way junction helicase activity"/>
    <property type="evidence" value="ECO:0007669"/>
    <property type="project" value="TreeGrafter"/>
</dbReference>
<dbReference type="InterPro" id="IPR036390">
    <property type="entry name" value="WH_DNA-bd_sf"/>
</dbReference>
<dbReference type="EMBL" id="LR901530">
    <property type="protein sequence ID" value="CAD7248827.1"/>
    <property type="molecule type" value="Genomic_DNA"/>
</dbReference>
<evidence type="ECO:0000256" key="1">
    <source>
        <dbReference type="ARBA" id="ARBA00005446"/>
    </source>
</evidence>
<keyword evidence="3" id="KW-0067">ATP-binding</keyword>
<dbReference type="SUPFAM" id="SSF46785">
    <property type="entry name" value="Winged helix' DNA-binding domain"/>
    <property type="match status" value="1"/>
</dbReference>
<evidence type="ECO:0000256" key="5">
    <source>
        <dbReference type="ARBA" id="ARBA00023235"/>
    </source>
</evidence>
<feature type="domain" description="Helicase C-terminal" evidence="11">
    <location>
        <begin position="142"/>
        <end position="296"/>
    </location>
</feature>
<dbReference type="PROSITE" id="PS51194">
    <property type="entry name" value="HELICASE_CTER"/>
    <property type="match status" value="1"/>
</dbReference>
<dbReference type="Gene3D" id="3.40.50.300">
    <property type="entry name" value="P-loop containing nucleotide triphosphate hydrolases"/>
    <property type="match status" value="2"/>
</dbReference>
<proteinExistence type="inferred from homology"/>
<comment type="similarity">
    <text evidence="1">Belongs to the helicase family. RecQ subfamily.</text>
</comment>
<dbReference type="Pfam" id="PF09382">
    <property type="entry name" value="RQC"/>
    <property type="match status" value="1"/>
</dbReference>
<dbReference type="InterPro" id="IPR027417">
    <property type="entry name" value="P-loop_NTPase"/>
</dbReference>
<reference evidence="12" key="1">
    <citation type="submission" date="2020-11" db="EMBL/GenBank/DDBJ databases">
        <authorList>
            <person name="Tran Van P."/>
        </authorList>
    </citation>
    <scope>NUCLEOTIDE SEQUENCE</scope>
</reference>
<dbReference type="AlphaFoldDB" id="A0A7R9A846"/>
<keyword evidence="4" id="KW-0238">DNA-binding</keyword>
<dbReference type="InterPro" id="IPR002121">
    <property type="entry name" value="HRDC_dom"/>
</dbReference>
<keyword evidence="5" id="KW-0413">Isomerase</keyword>
<dbReference type="GO" id="GO:0030894">
    <property type="term" value="C:replisome"/>
    <property type="evidence" value="ECO:0007669"/>
    <property type="project" value="TreeGrafter"/>
</dbReference>
<dbReference type="Proteomes" id="UP000677054">
    <property type="component" value="Unassembled WGS sequence"/>
</dbReference>
<evidence type="ECO:0000256" key="4">
    <source>
        <dbReference type="ARBA" id="ARBA00023125"/>
    </source>
</evidence>
<protein>
    <recommendedName>
        <fullName evidence="7">DNA 3'-5' helicase</fullName>
        <ecNumber evidence="7">5.6.2.4</ecNumber>
    </recommendedName>
    <alternativeName>
        <fullName evidence="8">DNA 3'-5' helicase Q1</fullName>
    </alternativeName>
</protein>
<dbReference type="PANTHER" id="PTHR13710:SF105">
    <property type="entry name" value="ATP-DEPENDENT DNA HELICASE Q1"/>
    <property type="match status" value="1"/>
</dbReference>
<dbReference type="Pfam" id="PF00270">
    <property type="entry name" value="DEAD"/>
    <property type="match status" value="1"/>
</dbReference>
<dbReference type="InterPro" id="IPR010997">
    <property type="entry name" value="HRDC-like_sf"/>
</dbReference>
<evidence type="ECO:0000313" key="12">
    <source>
        <dbReference type="EMBL" id="CAD7248827.1"/>
    </source>
</evidence>
<dbReference type="Pfam" id="PF16124">
    <property type="entry name" value="RecQ_Zn_bind"/>
    <property type="match status" value="1"/>
</dbReference>
<feature type="domain" description="HRDC" evidence="9">
    <location>
        <begin position="451"/>
        <end position="531"/>
    </location>
</feature>
<dbReference type="EC" id="5.6.2.4" evidence="7"/>
<evidence type="ECO:0000259" key="9">
    <source>
        <dbReference type="PROSITE" id="PS50967"/>
    </source>
</evidence>
<dbReference type="PROSITE" id="PS50967">
    <property type="entry name" value="HRDC"/>
    <property type="match status" value="1"/>
</dbReference>
<dbReference type="InterPro" id="IPR032284">
    <property type="entry name" value="RecQ_Zn-bd"/>
</dbReference>
<name>A0A7R9A846_9CRUS</name>
<dbReference type="InterPro" id="IPR036388">
    <property type="entry name" value="WH-like_DNA-bd_sf"/>
</dbReference>
<dbReference type="PROSITE" id="PS51192">
    <property type="entry name" value="HELICASE_ATP_BIND_1"/>
    <property type="match status" value="1"/>
</dbReference>
<organism evidence="12">
    <name type="scientific">Darwinula stevensoni</name>
    <dbReference type="NCBI Taxonomy" id="69355"/>
    <lineage>
        <taxon>Eukaryota</taxon>
        <taxon>Metazoa</taxon>
        <taxon>Ecdysozoa</taxon>
        <taxon>Arthropoda</taxon>
        <taxon>Crustacea</taxon>
        <taxon>Oligostraca</taxon>
        <taxon>Ostracoda</taxon>
        <taxon>Podocopa</taxon>
        <taxon>Podocopida</taxon>
        <taxon>Darwinulocopina</taxon>
        <taxon>Darwinuloidea</taxon>
        <taxon>Darwinulidae</taxon>
        <taxon>Darwinula</taxon>
    </lineage>
</organism>
<dbReference type="InterPro" id="IPR011545">
    <property type="entry name" value="DEAD/DEAH_box_helicase_dom"/>
</dbReference>
<keyword evidence="13" id="KW-1185">Reference proteome</keyword>
<evidence type="ECO:0000256" key="8">
    <source>
        <dbReference type="ARBA" id="ARBA00044566"/>
    </source>
</evidence>
<dbReference type="GO" id="GO:0006260">
    <property type="term" value="P:DNA replication"/>
    <property type="evidence" value="ECO:0007669"/>
    <property type="project" value="InterPro"/>
</dbReference>
<dbReference type="SUPFAM" id="SSF47819">
    <property type="entry name" value="HRDC-like"/>
    <property type="match status" value="1"/>
</dbReference>
<feature type="non-terminal residue" evidence="12">
    <location>
        <position position="1"/>
    </location>
</feature>
<accession>A0A7R9A846</accession>
<dbReference type="SMART" id="SM00490">
    <property type="entry name" value="HELICc"/>
    <property type="match status" value="1"/>
</dbReference>
<evidence type="ECO:0000259" key="10">
    <source>
        <dbReference type="PROSITE" id="PS51192"/>
    </source>
</evidence>
<dbReference type="Gene3D" id="1.10.150.80">
    <property type="entry name" value="HRDC domain"/>
    <property type="match status" value="1"/>
</dbReference>
<dbReference type="GO" id="GO:0043138">
    <property type="term" value="F:3'-5' DNA helicase activity"/>
    <property type="evidence" value="ECO:0007669"/>
    <property type="project" value="UniProtKB-EC"/>
</dbReference>
<dbReference type="Gene3D" id="1.10.10.10">
    <property type="entry name" value="Winged helix-like DNA-binding domain superfamily/Winged helix DNA-binding domain"/>
    <property type="match status" value="1"/>
</dbReference>
<dbReference type="InterPro" id="IPR044876">
    <property type="entry name" value="HRDC_dom_sf"/>
</dbReference>
<dbReference type="InterPro" id="IPR001650">
    <property type="entry name" value="Helicase_C-like"/>
</dbReference>
<dbReference type="GO" id="GO:0006310">
    <property type="term" value="P:DNA recombination"/>
    <property type="evidence" value="ECO:0007669"/>
    <property type="project" value="TreeGrafter"/>
</dbReference>
<dbReference type="GO" id="GO:0006281">
    <property type="term" value="P:DNA repair"/>
    <property type="evidence" value="ECO:0007669"/>
    <property type="project" value="InterPro"/>
</dbReference>
<comment type="catalytic activity">
    <reaction evidence="6">
        <text>Couples ATP hydrolysis with the unwinding of duplex DNA by translocating in the 3'-5' direction.</text>
        <dbReference type="EC" id="5.6.2.4"/>
    </reaction>
</comment>
<dbReference type="CDD" id="cd18794">
    <property type="entry name" value="SF2_C_RecQ"/>
    <property type="match status" value="1"/>
</dbReference>